<evidence type="ECO:0000256" key="9">
    <source>
        <dbReference type="SAM" id="Phobius"/>
    </source>
</evidence>
<keyword evidence="6 9" id="KW-1133">Transmembrane helix</keyword>
<reference evidence="10 11" key="1">
    <citation type="submission" date="2020-07" db="EMBL/GenBank/DDBJ databases">
        <title>Sequencing the genomes of 1000 actinobacteria strains.</title>
        <authorList>
            <person name="Klenk H.-P."/>
        </authorList>
    </citation>
    <scope>NUCLEOTIDE SEQUENCE [LARGE SCALE GENOMIC DNA]</scope>
    <source>
        <strain evidence="10 11">DSM 18448</strain>
    </source>
</reference>
<accession>A0A852ZBA8</accession>
<proteinExistence type="inferred from homology"/>
<dbReference type="EMBL" id="JACBZH010000001">
    <property type="protein sequence ID" value="NYH89092.1"/>
    <property type="molecule type" value="Genomic_DNA"/>
</dbReference>
<dbReference type="InterPro" id="IPR002549">
    <property type="entry name" value="AI-2E-like"/>
</dbReference>
<keyword evidence="7 9" id="KW-0472">Membrane</keyword>
<feature type="transmembrane region" description="Helical" evidence="9">
    <location>
        <begin position="138"/>
        <end position="156"/>
    </location>
</feature>
<evidence type="ECO:0000256" key="1">
    <source>
        <dbReference type="ARBA" id="ARBA00004651"/>
    </source>
</evidence>
<feature type="compositionally biased region" description="Low complexity" evidence="8">
    <location>
        <begin position="64"/>
        <end position="82"/>
    </location>
</feature>
<evidence type="ECO:0000256" key="8">
    <source>
        <dbReference type="SAM" id="MobiDB-lite"/>
    </source>
</evidence>
<dbReference type="RefSeq" id="WP_179786890.1">
    <property type="nucleotide sequence ID" value="NZ_BAAARR010000002.1"/>
</dbReference>
<feature type="transmembrane region" description="Helical" evidence="9">
    <location>
        <begin position="392"/>
        <end position="412"/>
    </location>
</feature>
<feature type="region of interest" description="Disordered" evidence="8">
    <location>
        <begin position="1"/>
        <end position="131"/>
    </location>
</feature>
<dbReference type="PANTHER" id="PTHR21716:SF53">
    <property type="entry name" value="PERMEASE PERM-RELATED"/>
    <property type="match status" value="1"/>
</dbReference>
<keyword evidence="5 9" id="KW-0812">Transmembrane</keyword>
<feature type="transmembrane region" description="Helical" evidence="9">
    <location>
        <begin position="195"/>
        <end position="216"/>
    </location>
</feature>
<sequence>MGEQNAPGGSRPGAGDGGQASGSPGSAGRDRPAPNGGSATNGGSAPNGGSTSAPGSTSEAGRDPGSSASTATLSAGPGAEAGSAERSDLGARSGSGASERRQGGLGPDASAVDSDGDGDGDDGPRFGRPGPRISRRSPFYLGFFGALGALLAWQLFNLLASASSVLVLLVVSLYLAVGLNPAVEWFVRRRISRGVAVALVFLCLVVVFALIGLAIVPVVTKQVTLLINQVPDWFTTLRNNPNLQSLDDQYQVTKKVQDYITSGGLAERLFGGVVGASRIVASTLFGAFTILVLTLYFLGSLPTTKTALYKLVPRSRRDRVTMLGDEILARVGSYVGGQLAVAAIAASASFVFFLIVGLSEYALALAIVVAILGLIPLIGGAVSAVVATSVGLLTDVKIGIACIIYYVIYQQIENYLIYPRIMQRSVKVPGTVIVVAALAGGSLLGIVGALLAVPTAAAILLLIREVLHPRLEEA</sequence>
<feature type="transmembrane region" description="Helical" evidence="9">
    <location>
        <begin position="327"/>
        <end position="355"/>
    </location>
</feature>
<comment type="caution">
    <text evidence="10">The sequence shown here is derived from an EMBL/GenBank/DDBJ whole genome shotgun (WGS) entry which is preliminary data.</text>
</comment>
<evidence type="ECO:0000256" key="2">
    <source>
        <dbReference type="ARBA" id="ARBA00009773"/>
    </source>
</evidence>
<feature type="transmembrane region" description="Helical" evidence="9">
    <location>
        <begin position="162"/>
        <end position="183"/>
    </location>
</feature>
<dbReference type="GO" id="GO:0055085">
    <property type="term" value="P:transmembrane transport"/>
    <property type="evidence" value="ECO:0007669"/>
    <property type="project" value="TreeGrafter"/>
</dbReference>
<feature type="transmembrane region" description="Helical" evidence="9">
    <location>
        <begin position="361"/>
        <end position="385"/>
    </location>
</feature>
<evidence type="ECO:0000256" key="4">
    <source>
        <dbReference type="ARBA" id="ARBA00022475"/>
    </source>
</evidence>
<dbReference type="PANTHER" id="PTHR21716">
    <property type="entry name" value="TRANSMEMBRANE PROTEIN"/>
    <property type="match status" value="1"/>
</dbReference>
<dbReference type="Proteomes" id="UP000579605">
    <property type="component" value="Unassembled WGS sequence"/>
</dbReference>
<organism evidence="10 11">
    <name type="scientific">Actinopolymorpha rutila</name>
    <dbReference type="NCBI Taxonomy" id="446787"/>
    <lineage>
        <taxon>Bacteria</taxon>
        <taxon>Bacillati</taxon>
        <taxon>Actinomycetota</taxon>
        <taxon>Actinomycetes</taxon>
        <taxon>Propionibacteriales</taxon>
        <taxon>Actinopolymorphaceae</taxon>
        <taxon>Actinopolymorpha</taxon>
    </lineage>
</organism>
<comment type="subcellular location">
    <subcellularLocation>
        <location evidence="1">Cell membrane</location>
        <topology evidence="1">Multi-pass membrane protein</topology>
    </subcellularLocation>
</comment>
<evidence type="ECO:0000256" key="5">
    <source>
        <dbReference type="ARBA" id="ARBA00022692"/>
    </source>
</evidence>
<dbReference type="GO" id="GO:0005886">
    <property type="term" value="C:plasma membrane"/>
    <property type="evidence" value="ECO:0007669"/>
    <property type="project" value="UniProtKB-SubCell"/>
</dbReference>
<feature type="transmembrane region" description="Helical" evidence="9">
    <location>
        <begin position="279"/>
        <end position="298"/>
    </location>
</feature>
<keyword evidence="4" id="KW-1003">Cell membrane</keyword>
<protein>
    <submittedName>
        <fullName evidence="10">Putative PurR-regulated permease PerM</fullName>
    </submittedName>
</protein>
<keyword evidence="11" id="KW-1185">Reference proteome</keyword>
<feature type="transmembrane region" description="Helical" evidence="9">
    <location>
        <begin position="432"/>
        <end position="463"/>
    </location>
</feature>
<name>A0A852ZBA8_9ACTN</name>
<comment type="similarity">
    <text evidence="2">Belongs to the autoinducer-2 exporter (AI-2E) (TC 2.A.86) family.</text>
</comment>
<feature type="compositionally biased region" description="Gly residues" evidence="8">
    <location>
        <begin position="10"/>
        <end position="20"/>
    </location>
</feature>
<evidence type="ECO:0000256" key="7">
    <source>
        <dbReference type="ARBA" id="ARBA00023136"/>
    </source>
</evidence>
<feature type="compositionally biased region" description="Polar residues" evidence="8">
    <location>
        <begin position="37"/>
        <end position="59"/>
    </location>
</feature>
<keyword evidence="3" id="KW-0813">Transport</keyword>
<evidence type="ECO:0000313" key="11">
    <source>
        <dbReference type="Proteomes" id="UP000579605"/>
    </source>
</evidence>
<evidence type="ECO:0000256" key="3">
    <source>
        <dbReference type="ARBA" id="ARBA00022448"/>
    </source>
</evidence>
<dbReference type="AlphaFoldDB" id="A0A852ZBA8"/>
<dbReference type="Pfam" id="PF01594">
    <property type="entry name" value="AI-2E_transport"/>
    <property type="match status" value="1"/>
</dbReference>
<evidence type="ECO:0000313" key="10">
    <source>
        <dbReference type="EMBL" id="NYH89092.1"/>
    </source>
</evidence>
<gene>
    <name evidence="10" type="ORF">F4554_001730</name>
</gene>
<evidence type="ECO:0000256" key="6">
    <source>
        <dbReference type="ARBA" id="ARBA00022989"/>
    </source>
</evidence>